<feature type="signal peptide" evidence="3">
    <location>
        <begin position="1"/>
        <end position="24"/>
    </location>
</feature>
<dbReference type="GO" id="GO:0005886">
    <property type="term" value="C:plasma membrane"/>
    <property type="evidence" value="ECO:0007669"/>
    <property type="project" value="TreeGrafter"/>
</dbReference>
<dbReference type="Pfam" id="PF07686">
    <property type="entry name" value="V-set"/>
    <property type="match status" value="1"/>
</dbReference>
<dbReference type="InterPro" id="IPR007110">
    <property type="entry name" value="Ig-like_dom"/>
</dbReference>
<dbReference type="PROSITE" id="PS50835">
    <property type="entry name" value="IG_LIKE"/>
    <property type="match status" value="1"/>
</dbReference>
<organism evidence="5 6">
    <name type="scientific">Nyctereutes procyonoides</name>
    <name type="common">Raccoon dog</name>
    <name type="synonym">Canis procyonoides</name>
    <dbReference type="NCBI Taxonomy" id="34880"/>
    <lineage>
        <taxon>Eukaryota</taxon>
        <taxon>Metazoa</taxon>
        <taxon>Chordata</taxon>
        <taxon>Craniata</taxon>
        <taxon>Vertebrata</taxon>
        <taxon>Euteleostomi</taxon>
        <taxon>Mammalia</taxon>
        <taxon>Eutheria</taxon>
        <taxon>Laurasiatheria</taxon>
        <taxon>Carnivora</taxon>
        <taxon>Caniformia</taxon>
        <taxon>Canidae</taxon>
        <taxon>Nyctereutes</taxon>
    </lineage>
</organism>
<dbReference type="Gene3D" id="2.60.40.10">
    <property type="entry name" value="Immunoglobulins"/>
    <property type="match status" value="1"/>
</dbReference>
<dbReference type="InterPro" id="IPR036179">
    <property type="entry name" value="Ig-like_dom_sf"/>
</dbReference>
<reference evidence="5" key="1">
    <citation type="submission" date="2020-12" db="EMBL/GenBank/DDBJ databases">
        <authorList>
            <consortium name="Molecular Ecology Group"/>
        </authorList>
    </citation>
    <scope>NUCLEOTIDE SEQUENCE</scope>
    <source>
        <strain evidence="5">TBG_1078</strain>
    </source>
</reference>
<dbReference type="SUPFAM" id="SSF48726">
    <property type="entry name" value="Immunoglobulin"/>
    <property type="match status" value="1"/>
</dbReference>
<dbReference type="InterPro" id="IPR050413">
    <property type="entry name" value="TCR_beta_variable"/>
</dbReference>
<dbReference type="InterPro" id="IPR013106">
    <property type="entry name" value="Ig_V-set"/>
</dbReference>
<evidence type="ECO:0000256" key="2">
    <source>
        <dbReference type="ARBA" id="ARBA00022859"/>
    </source>
</evidence>
<keyword evidence="6" id="KW-1185">Reference proteome</keyword>
<dbReference type="PANTHER" id="PTHR23268:SF92">
    <property type="entry name" value="T CELL RECEPTOR BETA VARIABLE 3-1"/>
    <property type="match status" value="1"/>
</dbReference>
<dbReference type="GO" id="GO:0007166">
    <property type="term" value="P:cell surface receptor signaling pathway"/>
    <property type="evidence" value="ECO:0007669"/>
    <property type="project" value="TreeGrafter"/>
</dbReference>
<feature type="domain" description="Ig-like" evidence="4">
    <location>
        <begin position="18"/>
        <end position="126"/>
    </location>
</feature>
<keyword evidence="1 3" id="KW-0732">Signal</keyword>
<evidence type="ECO:0000256" key="3">
    <source>
        <dbReference type="SAM" id="SignalP"/>
    </source>
</evidence>
<dbReference type="InterPro" id="IPR003599">
    <property type="entry name" value="Ig_sub"/>
</dbReference>
<name>A0A811XV28_NYCPR</name>
<proteinExistence type="predicted"/>
<dbReference type="AlphaFoldDB" id="A0A811XV28"/>
<dbReference type="PANTHER" id="PTHR23268">
    <property type="entry name" value="T-CELL RECEPTOR BETA CHAIN"/>
    <property type="match status" value="1"/>
</dbReference>
<feature type="chain" id="PRO_5032840825" evidence="3">
    <location>
        <begin position="25"/>
        <end position="194"/>
    </location>
</feature>
<dbReference type="Proteomes" id="UP000645828">
    <property type="component" value="Unassembled WGS sequence"/>
</dbReference>
<sequence length="194" mass="21582">MGSGFLCCMVLCLLGAAPLDTTVSQTPRYLIAHVGSKKSLKCEQNLGHNAMYWYKQDLKQLLNVMFIYNNKELFLNESVPGRFSPETSDKAHLNLHVDSLETGDSAVYFCASSQDTALQSHYLPVHKPPGSARQLYTRATCSPDPEAPFTPSELPDWSFLSLVQAANILDGADLQLCSEKPYIILLISLKRKNR</sequence>
<evidence type="ECO:0000313" key="6">
    <source>
        <dbReference type="Proteomes" id="UP000645828"/>
    </source>
</evidence>
<evidence type="ECO:0000313" key="5">
    <source>
        <dbReference type="EMBL" id="CAD7666156.1"/>
    </source>
</evidence>
<dbReference type="SMART" id="SM00409">
    <property type="entry name" value="IG"/>
    <property type="match status" value="1"/>
</dbReference>
<gene>
    <name evidence="5" type="ORF">NYPRO_LOCUS20</name>
</gene>
<dbReference type="InterPro" id="IPR013783">
    <property type="entry name" value="Ig-like_fold"/>
</dbReference>
<comment type="caution">
    <text evidence="5">The sequence shown here is derived from an EMBL/GenBank/DDBJ whole genome shotgun (WGS) entry which is preliminary data.</text>
</comment>
<protein>
    <submittedName>
        <fullName evidence="5">(raccoon dog) hypothetical protein</fullName>
    </submittedName>
</protein>
<evidence type="ECO:0000256" key="1">
    <source>
        <dbReference type="ARBA" id="ARBA00022729"/>
    </source>
</evidence>
<evidence type="ECO:0000259" key="4">
    <source>
        <dbReference type="PROSITE" id="PS50835"/>
    </source>
</evidence>
<dbReference type="EMBL" id="CAJHUB010000460">
    <property type="protein sequence ID" value="CAD7666156.1"/>
    <property type="molecule type" value="Genomic_DNA"/>
</dbReference>
<accession>A0A811XV28</accession>
<keyword evidence="2" id="KW-0391">Immunity</keyword>
<dbReference type="GO" id="GO:0002376">
    <property type="term" value="P:immune system process"/>
    <property type="evidence" value="ECO:0007669"/>
    <property type="project" value="UniProtKB-KW"/>
</dbReference>